<evidence type="ECO:0000313" key="9">
    <source>
        <dbReference type="EMBL" id="SDT15623.1"/>
    </source>
</evidence>
<dbReference type="GO" id="GO:0009279">
    <property type="term" value="C:cell outer membrane"/>
    <property type="evidence" value="ECO:0007669"/>
    <property type="project" value="UniProtKB-SubCell"/>
</dbReference>
<comment type="subcellular location">
    <subcellularLocation>
        <location evidence="1">Cell outer membrane</location>
    </subcellularLocation>
</comment>
<dbReference type="InterPro" id="IPR033985">
    <property type="entry name" value="SusD-like_N"/>
</dbReference>
<feature type="signal peptide" evidence="6">
    <location>
        <begin position="1"/>
        <end position="27"/>
    </location>
</feature>
<feature type="domain" description="SusD-like N-terminal" evidence="8">
    <location>
        <begin position="89"/>
        <end position="245"/>
    </location>
</feature>
<name>A0A1H1Y2K2_MUCMA</name>
<keyword evidence="3 6" id="KW-0732">Signal</keyword>
<feature type="chain" id="PRO_5009266119" evidence="6">
    <location>
        <begin position="28"/>
        <end position="569"/>
    </location>
</feature>
<evidence type="ECO:0000256" key="5">
    <source>
        <dbReference type="ARBA" id="ARBA00023237"/>
    </source>
</evidence>
<keyword evidence="10" id="KW-1185">Reference proteome</keyword>
<dbReference type="PROSITE" id="PS51257">
    <property type="entry name" value="PROKAR_LIPOPROTEIN"/>
    <property type="match status" value="1"/>
</dbReference>
<dbReference type="InterPro" id="IPR011990">
    <property type="entry name" value="TPR-like_helical_dom_sf"/>
</dbReference>
<evidence type="ECO:0000256" key="6">
    <source>
        <dbReference type="SAM" id="SignalP"/>
    </source>
</evidence>
<dbReference type="EMBL" id="LT629740">
    <property type="protein sequence ID" value="SDT15623.1"/>
    <property type="molecule type" value="Genomic_DNA"/>
</dbReference>
<evidence type="ECO:0000256" key="1">
    <source>
        <dbReference type="ARBA" id="ARBA00004442"/>
    </source>
</evidence>
<protein>
    <submittedName>
        <fullName evidence="9">Starch-binding associating with outer membrane</fullName>
    </submittedName>
</protein>
<dbReference type="InterPro" id="IPR012944">
    <property type="entry name" value="SusD_RagB_dom"/>
</dbReference>
<dbReference type="AlphaFoldDB" id="A0A1H1Y2K2"/>
<evidence type="ECO:0000256" key="4">
    <source>
        <dbReference type="ARBA" id="ARBA00023136"/>
    </source>
</evidence>
<dbReference type="Proteomes" id="UP000199679">
    <property type="component" value="Chromosome I"/>
</dbReference>
<organism evidence="9 10">
    <name type="scientific">Mucilaginibacter mallensis</name>
    <dbReference type="NCBI Taxonomy" id="652787"/>
    <lineage>
        <taxon>Bacteria</taxon>
        <taxon>Pseudomonadati</taxon>
        <taxon>Bacteroidota</taxon>
        <taxon>Sphingobacteriia</taxon>
        <taxon>Sphingobacteriales</taxon>
        <taxon>Sphingobacteriaceae</taxon>
        <taxon>Mucilaginibacter</taxon>
    </lineage>
</organism>
<dbReference type="Gene3D" id="1.25.40.390">
    <property type="match status" value="1"/>
</dbReference>
<gene>
    <name evidence="9" type="ORF">SAMN05216490_2611</name>
</gene>
<evidence type="ECO:0000256" key="2">
    <source>
        <dbReference type="ARBA" id="ARBA00006275"/>
    </source>
</evidence>
<evidence type="ECO:0000259" key="7">
    <source>
        <dbReference type="Pfam" id="PF07980"/>
    </source>
</evidence>
<dbReference type="Pfam" id="PF07980">
    <property type="entry name" value="SusD_RagB"/>
    <property type="match status" value="1"/>
</dbReference>
<sequence length="569" mass="63012">MLNYKTKTMKPLKRISCLLVLSGLLFSACKKNFLDLNPTDRLTGTSITSDTSLFEAYVINRYLGEQVGVNEGEGSPPGFGRGFEYAMASSVTDESMYNTDNGSWLIEQGQMAANNTGFLGTLYARSYAGIRDCNYALSLINGLPLSTGHKNRLIGELEFIRAYRYQDLIRNYGGIVLIGDQVSQLTDNLQNPALFKRATIQESIAYATAQLDDAAAKLPLNNSSTWALGRATKGAAMALKSRLLLYAASPLYSAGTWQDAAAAAKAVMDLGKYSLSQNGYQQLFLSPNDNEIIFERLFVVNTARHVCMEISNGPNGYDGWAGNTPFQNLVDDYDMDNGKSITDPTSGYDPQNPYVKRDPRFYATILYNKAPYRGSTVDVYLPGGKDSNQGPSNWNASQTGYYLRKFMNDAYPIDNPWSVAGGQPWIYMRYAEILLNYAEAQNEASGPDATVYAAINSIRARASVNMPPLPGGLSQTDMRTAIQHERRIELAFEEHRFYDVRRWKIAMQTENVPAYGVSVTVNAANPSGYTYARKISLANRSFLPQHYWLPIPLTEIQASGGQLQQNPGY</sequence>
<accession>A0A1H1Y2K2</accession>
<evidence type="ECO:0000313" key="10">
    <source>
        <dbReference type="Proteomes" id="UP000199679"/>
    </source>
</evidence>
<dbReference type="STRING" id="652787.SAMN05216490_2611"/>
<reference evidence="9 10" key="1">
    <citation type="submission" date="2016-10" db="EMBL/GenBank/DDBJ databases">
        <authorList>
            <person name="de Groot N.N."/>
        </authorList>
    </citation>
    <scope>NUCLEOTIDE SEQUENCE [LARGE SCALE GENOMIC DNA]</scope>
    <source>
        <strain evidence="9 10">MP1X4</strain>
    </source>
</reference>
<comment type="similarity">
    <text evidence="2">Belongs to the SusD family.</text>
</comment>
<dbReference type="SUPFAM" id="SSF48452">
    <property type="entry name" value="TPR-like"/>
    <property type="match status" value="1"/>
</dbReference>
<proteinExistence type="inferred from homology"/>
<dbReference type="Pfam" id="PF14322">
    <property type="entry name" value="SusD-like_3"/>
    <property type="match status" value="1"/>
</dbReference>
<evidence type="ECO:0000259" key="8">
    <source>
        <dbReference type="Pfam" id="PF14322"/>
    </source>
</evidence>
<keyword evidence="5" id="KW-0998">Cell outer membrane</keyword>
<feature type="domain" description="RagB/SusD" evidence="7">
    <location>
        <begin position="308"/>
        <end position="569"/>
    </location>
</feature>
<keyword evidence="4" id="KW-0472">Membrane</keyword>
<evidence type="ECO:0000256" key="3">
    <source>
        <dbReference type="ARBA" id="ARBA00022729"/>
    </source>
</evidence>